<reference evidence="1" key="1">
    <citation type="submission" date="2018-05" db="EMBL/GenBank/DDBJ databases">
        <authorList>
            <person name="Lanie J.A."/>
            <person name="Ng W.-L."/>
            <person name="Kazmierczak K.M."/>
            <person name="Andrzejewski T.M."/>
            <person name="Davidsen T.M."/>
            <person name="Wayne K.J."/>
            <person name="Tettelin H."/>
            <person name="Glass J.I."/>
            <person name="Rusch D."/>
            <person name="Podicherti R."/>
            <person name="Tsui H.-C.T."/>
            <person name="Winkler M.E."/>
        </authorList>
    </citation>
    <scope>NUCLEOTIDE SEQUENCE</scope>
</reference>
<name>A0A382T7K1_9ZZZZ</name>
<organism evidence="1">
    <name type="scientific">marine metagenome</name>
    <dbReference type="NCBI Taxonomy" id="408172"/>
    <lineage>
        <taxon>unclassified sequences</taxon>
        <taxon>metagenomes</taxon>
        <taxon>ecological metagenomes</taxon>
    </lineage>
</organism>
<sequence length="305" mass="34596">IVKAIEDDLTLRQAADMVLDDAEESFAQVMESLFGDNPNPDDRRLETKIFDRIEETLVLKRLRKLVEEFENPDPEFYSKWLRETLHGTLAEALLQACINVASPQASTDTVISDFIPSDENGRVWITETTVGGAGVIQAFANTFSEEPRSLFRSLEATLAPSDIELSCSGLRQFVSLACEDEEVKNLISDLRSNNDHKKRIDLLSELYQTLKIKGIDVSFSLKVSINTRFLKPKMDPKWDSFLGYLLTQWDKIEEKLSIAVGLREFSFVAINLPEVRNNLIELLGMDHHSDTYLIKTISALLWPRG</sequence>
<protein>
    <submittedName>
        <fullName evidence="1">Uncharacterized protein</fullName>
    </submittedName>
</protein>
<proteinExistence type="predicted"/>
<gene>
    <name evidence="1" type="ORF">METZ01_LOCUS370202</name>
</gene>
<dbReference type="AlphaFoldDB" id="A0A382T7K1"/>
<accession>A0A382T7K1</accession>
<dbReference type="EMBL" id="UINC01134054">
    <property type="protein sequence ID" value="SVD17348.1"/>
    <property type="molecule type" value="Genomic_DNA"/>
</dbReference>
<feature type="non-terminal residue" evidence="1">
    <location>
        <position position="1"/>
    </location>
</feature>
<feature type="non-terminal residue" evidence="1">
    <location>
        <position position="305"/>
    </location>
</feature>
<evidence type="ECO:0000313" key="1">
    <source>
        <dbReference type="EMBL" id="SVD17348.1"/>
    </source>
</evidence>